<feature type="compositionally biased region" description="Polar residues" evidence="1">
    <location>
        <begin position="707"/>
        <end position="720"/>
    </location>
</feature>
<feature type="compositionally biased region" description="Polar residues" evidence="1">
    <location>
        <begin position="893"/>
        <end position="912"/>
    </location>
</feature>
<keyword evidence="3" id="KW-1185">Reference proteome</keyword>
<evidence type="ECO:0000256" key="1">
    <source>
        <dbReference type="SAM" id="MobiDB-lite"/>
    </source>
</evidence>
<reference evidence="2 3" key="1">
    <citation type="submission" date="2021-02" db="EMBL/GenBank/DDBJ databases">
        <title>Porcisia hertigi Genome sequencing and assembly.</title>
        <authorList>
            <person name="Almutairi H."/>
            <person name="Gatherer D."/>
        </authorList>
    </citation>
    <scope>NUCLEOTIDE SEQUENCE [LARGE SCALE GENOMIC DNA]</scope>
    <source>
        <strain evidence="2 3">C119</strain>
    </source>
</reference>
<feature type="compositionally biased region" description="Polar residues" evidence="1">
    <location>
        <begin position="1024"/>
        <end position="1034"/>
    </location>
</feature>
<feature type="region of interest" description="Disordered" evidence="1">
    <location>
        <begin position="679"/>
        <end position="724"/>
    </location>
</feature>
<dbReference type="GeneID" id="94289077"/>
<sequence length="1243" mass="132485">MQSERSLSDPKRQVRFSSLPPSTPLFSFDVLEWSPCDTRGSDGSLTRLHPRPSVFEHRLDSCAIVDPRETPVFGLGNRAAWKSTVGSWTCFRTLVCFGDVLVLQDSESVDVGAACLQEFTWKQGPGRLPSGGLPRASFGASADLWPTRASVSEKGVDVAADRVSRDTLLSSRQSARQRRRPRSLKREIQLQDIHSIRRYCFQKPLLLLFDVKGQLISEGDASDPSGRSSCSPWAPAQHRRHRSVGFENKANIQWRYELWGPVGIAFTLRGGRQMFLAFASVQDAQEIEKLLIRFAAGAGLMSGPQVSSSPHPIGNCTPVCCSSAPANATNDSTSSIIPRSGSLISPLASDIPQRTTSQSSANAHIGLCQVSCTESPLNLFPSPPARMVPDHSLVHTTLVTPQTGEKDSSVVSTRRSLLTRLTGSATALQGTGCALDVSTGEESSRPPGSGYLYCRPWGGTSQYRRYYLRVSTAKGRHHVVHFSRHRLRLWQILQQAFRGDQRSVSLDLRHTYVSPSAVHANVLRVASRFESCAGPQKSETPAGGVVSVGLESQFLTSRAASQRGLELSTGRPVIFEAVAKSPEERTLWLAWFRNRGATVQAADDGAEVWNSVGSQPMPVMPGGVKLVDNQTFHPTPAASQPGHEVLLAGRLVRGMPTCASSAFPDKAFHSLKPLDVISPHLPLREPSEGQRGTLQASAEAAPPLRLRNSSGKDPNRTSPNPHEILPVADEHVRREATSQPLSVTVSGAGIKEKDGEELTAVLEDYGSGGAVLHPDTASPYSPDCLVGDGSSTADCLVASPYQATASRPQVEAGRWPPGSGERAAEQPCILAPARDFSGTNHEIATTRPTATGSRFAAVYLEDTTSSDVSSSDSVNESPLLLPEATPKLPQTPPYSTGTPTLPNGITSHTKVTVSVAERGTGETSPNKPTTGQLTSGSSPSLLRVENSAPHTRAVITDGGVPSVPIQTPFIVVMAISGGTEQQQGMPSDSHSVGTPPCTFKLKSTVVTAAALDSSVAEQPHRRSQASIRSSSPDTPSGDVPPAALRSSEGNAAATHSRSSCPLQAPTTSSQGTLGLQPRHEDPTSELCRHACVMHNTPSSSSLTHPSRSRKGKCEANLDDARNSGIFPSCSAPDHGSLSLPSSVVDPQLRQLLEPYPTEKRGDHSGHPQGIYERRDETPSSLSSSPFDLHVVASKHYLGNGAVSRRVSSVASLDWSSAKSSDPLSSVLIRISPAGVEPTSAGDG</sequence>
<feature type="compositionally biased region" description="Low complexity" evidence="1">
    <location>
        <begin position="864"/>
        <end position="874"/>
    </location>
</feature>
<evidence type="ECO:0000313" key="2">
    <source>
        <dbReference type="EMBL" id="KAG5498690.1"/>
    </source>
</evidence>
<dbReference type="AlphaFoldDB" id="A0A836I8B1"/>
<comment type="caution">
    <text evidence="2">The sequence shown here is derived from an EMBL/GenBank/DDBJ whole genome shotgun (WGS) entry which is preliminary data.</text>
</comment>
<feature type="region of interest" description="Disordered" evidence="1">
    <location>
        <begin position="1095"/>
        <end position="1115"/>
    </location>
</feature>
<feature type="region of interest" description="Disordered" evidence="1">
    <location>
        <begin position="864"/>
        <end position="943"/>
    </location>
</feature>
<feature type="compositionally biased region" description="Polar residues" evidence="1">
    <location>
        <begin position="1047"/>
        <end position="1073"/>
    </location>
</feature>
<dbReference type="KEGG" id="phet:94289077"/>
<feature type="region of interest" description="Disordered" evidence="1">
    <location>
        <begin position="1012"/>
        <end position="1081"/>
    </location>
</feature>
<accession>A0A836I8B1</accession>
<dbReference type="Proteomes" id="UP000674318">
    <property type="component" value="Unassembled WGS sequence"/>
</dbReference>
<feature type="region of interest" description="Disordered" evidence="1">
    <location>
        <begin position="1153"/>
        <end position="1185"/>
    </location>
</feature>
<feature type="compositionally biased region" description="Basic and acidic residues" evidence="1">
    <location>
        <begin position="1156"/>
        <end position="1177"/>
    </location>
</feature>
<gene>
    <name evidence="2" type="ORF">JKF63_02977</name>
</gene>
<dbReference type="EMBL" id="JAFJZO010000030">
    <property type="protein sequence ID" value="KAG5498690.1"/>
    <property type="molecule type" value="Genomic_DNA"/>
</dbReference>
<dbReference type="OrthoDB" id="262000at2759"/>
<dbReference type="RefSeq" id="XP_067755444.1">
    <property type="nucleotide sequence ID" value="XM_067899000.1"/>
</dbReference>
<protein>
    <submittedName>
        <fullName evidence="2">Uncharacterized protein</fullName>
    </submittedName>
</protein>
<feature type="compositionally biased region" description="Low complexity" evidence="1">
    <location>
        <begin position="1096"/>
        <end position="1105"/>
    </location>
</feature>
<organism evidence="2 3">
    <name type="scientific">Porcisia hertigi</name>
    <dbReference type="NCBI Taxonomy" id="2761500"/>
    <lineage>
        <taxon>Eukaryota</taxon>
        <taxon>Discoba</taxon>
        <taxon>Euglenozoa</taxon>
        <taxon>Kinetoplastea</taxon>
        <taxon>Metakinetoplastina</taxon>
        <taxon>Trypanosomatida</taxon>
        <taxon>Trypanosomatidae</taxon>
        <taxon>Leishmaniinae</taxon>
        <taxon>Porcisia</taxon>
    </lineage>
</organism>
<proteinExistence type="predicted"/>
<feature type="compositionally biased region" description="Polar residues" evidence="1">
    <location>
        <begin position="921"/>
        <end position="940"/>
    </location>
</feature>
<name>A0A836I8B1_9TRYP</name>
<evidence type="ECO:0000313" key="3">
    <source>
        <dbReference type="Proteomes" id="UP000674318"/>
    </source>
</evidence>